<dbReference type="InterPro" id="IPR052980">
    <property type="entry name" value="Crinkler_effector"/>
</dbReference>
<dbReference type="Proteomes" id="UP001385951">
    <property type="component" value="Unassembled WGS sequence"/>
</dbReference>
<gene>
    <name evidence="1" type="ORF">QCA50_005969</name>
</gene>
<accession>A0AAW0GLR8</accession>
<evidence type="ECO:0000313" key="1">
    <source>
        <dbReference type="EMBL" id="KAK7690867.1"/>
    </source>
</evidence>
<proteinExistence type="predicted"/>
<dbReference type="EMBL" id="JASBNA010000006">
    <property type="protein sequence ID" value="KAK7690867.1"/>
    <property type="molecule type" value="Genomic_DNA"/>
</dbReference>
<organism evidence="1 2">
    <name type="scientific">Cerrena zonata</name>
    <dbReference type="NCBI Taxonomy" id="2478898"/>
    <lineage>
        <taxon>Eukaryota</taxon>
        <taxon>Fungi</taxon>
        <taxon>Dikarya</taxon>
        <taxon>Basidiomycota</taxon>
        <taxon>Agaricomycotina</taxon>
        <taxon>Agaricomycetes</taxon>
        <taxon>Polyporales</taxon>
        <taxon>Cerrenaceae</taxon>
        <taxon>Cerrena</taxon>
    </lineage>
</organism>
<name>A0AAW0GLR8_9APHY</name>
<dbReference type="PANTHER" id="PTHR33129:SF1">
    <property type="entry name" value="ATP-BINDING PROTEIN"/>
    <property type="match status" value="1"/>
</dbReference>
<keyword evidence="2" id="KW-1185">Reference proteome</keyword>
<reference evidence="1 2" key="1">
    <citation type="submission" date="2022-09" db="EMBL/GenBank/DDBJ databases">
        <authorList>
            <person name="Palmer J.M."/>
        </authorList>
    </citation>
    <scope>NUCLEOTIDE SEQUENCE [LARGE SCALE GENOMIC DNA]</scope>
    <source>
        <strain evidence="1 2">DSM 7382</strain>
    </source>
</reference>
<protein>
    <submittedName>
        <fullName evidence="1">Uncharacterized protein</fullName>
    </submittedName>
</protein>
<dbReference type="PANTHER" id="PTHR33129">
    <property type="entry name" value="PROTEIN KINASE DOMAIN-CONTAINING PROTEIN-RELATED"/>
    <property type="match status" value="1"/>
</dbReference>
<dbReference type="AlphaFoldDB" id="A0AAW0GLR8"/>
<comment type="caution">
    <text evidence="1">The sequence shown here is derived from an EMBL/GenBank/DDBJ whole genome shotgun (WGS) entry which is preliminary data.</text>
</comment>
<evidence type="ECO:0000313" key="2">
    <source>
        <dbReference type="Proteomes" id="UP001385951"/>
    </source>
</evidence>
<sequence length="451" mass="50305">MTGTVLKLEEFRKALWDGTSNIQQTVVIGGESSKHKYLELRPFMDCLCQIWPPIAEVPALLIRQEYIESYNALVKDASDPSAIGTVVTGQSGIGKTLFLFYVLVMRLQARQPVAIETDQSEYFVFTEAGVSIEPKGNSLVDILRRWTSSTQVWALSNSSIDLDQPSSGFRRARSLGAYLIQATSPCVHRWKQWLKEYGARMFVMDLWPEDELFALGSLIGVEDPHTLVAAARKWGPSPRKLISLHQGRLSSQNLDSILNAKARKIANDPIGMLIKVEDASLESDVVFVRPSSNKRHSFAAWIPSEYICLIIASALRGVAAANQAAFFQYMDSSAYSCATKWLFEGWVHTRFLQIDHISCHWQQSPALHGPLPTLGRNDIIVGQPCVLRDCSLSKPFYWQPSTSDIEGTDSVLYDTEGIYVIQSTISWTSRSVETGLDEIKANLPPAFNTVP</sequence>